<evidence type="ECO:0000256" key="2">
    <source>
        <dbReference type="ARBA" id="ARBA00022741"/>
    </source>
</evidence>
<gene>
    <name evidence="7" type="ORF">UFOVP1123_43</name>
    <name evidence="8" type="ORF">UFOVP1239_107</name>
    <name evidence="9" type="ORF">UFOVP1484_47</name>
    <name evidence="10" type="ORF">UFOVP1577_53</name>
    <name evidence="6" type="ORF">UFOVP961_115</name>
</gene>
<dbReference type="EMBL" id="LR797435">
    <property type="protein sequence ID" value="CAB4215947.1"/>
    <property type="molecule type" value="Genomic_DNA"/>
</dbReference>
<dbReference type="EMBL" id="LR798422">
    <property type="protein sequence ID" value="CAB5230678.1"/>
    <property type="molecule type" value="Genomic_DNA"/>
</dbReference>
<organism evidence="8">
    <name type="scientific">uncultured Caudovirales phage</name>
    <dbReference type="NCBI Taxonomy" id="2100421"/>
    <lineage>
        <taxon>Viruses</taxon>
        <taxon>Duplodnaviria</taxon>
        <taxon>Heunggongvirae</taxon>
        <taxon>Uroviricota</taxon>
        <taxon>Caudoviricetes</taxon>
        <taxon>Peduoviridae</taxon>
        <taxon>Maltschvirus</taxon>
        <taxon>Maltschvirus maltsch</taxon>
    </lineage>
</organism>
<reference evidence="8" key="1">
    <citation type="submission" date="2020-05" db="EMBL/GenBank/DDBJ databases">
        <authorList>
            <person name="Chiriac C."/>
            <person name="Salcher M."/>
            <person name="Ghai R."/>
            <person name="Kavagutti S V."/>
        </authorList>
    </citation>
    <scope>NUCLEOTIDE SEQUENCE</scope>
</reference>
<evidence type="ECO:0000313" key="8">
    <source>
        <dbReference type="EMBL" id="CAB4193570.1"/>
    </source>
</evidence>
<evidence type="ECO:0000256" key="3">
    <source>
        <dbReference type="ARBA" id="ARBA00022840"/>
    </source>
</evidence>
<proteinExistence type="predicted"/>
<evidence type="ECO:0000313" key="7">
    <source>
        <dbReference type="EMBL" id="CAB4185272.1"/>
    </source>
</evidence>
<evidence type="ECO:0000256" key="4">
    <source>
        <dbReference type="ARBA" id="ARBA00023219"/>
    </source>
</evidence>
<dbReference type="PANTHER" id="PTHR39184:SF1">
    <property type="entry name" value="PBSX PHAGE TERMINASE LARGE SUBUNIT"/>
    <property type="match status" value="1"/>
</dbReference>
<accession>A0A6J5R7S3</accession>
<dbReference type="Pfam" id="PF17289">
    <property type="entry name" value="Terminase_6C"/>
    <property type="match status" value="1"/>
</dbReference>
<evidence type="ECO:0000259" key="5">
    <source>
        <dbReference type="Pfam" id="PF17289"/>
    </source>
</evidence>
<dbReference type="GO" id="GO:0005524">
    <property type="term" value="F:ATP binding"/>
    <property type="evidence" value="ECO:0007669"/>
    <property type="project" value="UniProtKB-KW"/>
</dbReference>
<dbReference type="EMBL" id="LR797079">
    <property type="protein sequence ID" value="CAB4185272.1"/>
    <property type="molecule type" value="Genomic_DNA"/>
</dbReference>
<dbReference type="EMBL" id="LR797194">
    <property type="protein sequence ID" value="CAB4193570.1"/>
    <property type="molecule type" value="Genomic_DNA"/>
</dbReference>
<dbReference type="EMBL" id="LR796912">
    <property type="protein sequence ID" value="CAB4175071.1"/>
    <property type="molecule type" value="Genomic_DNA"/>
</dbReference>
<keyword evidence="3" id="KW-0067">ATP-binding</keyword>
<keyword evidence="2" id="KW-0547">Nucleotide-binding</keyword>
<dbReference type="InterPro" id="IPR027417">
    <property type="entry name" value="P-loop_NTPase"/>
</dbReference>
<feature type="domain" description="Terminase large subunit gp17-like C-terminal" evidence="5">
    <location>
        <begin position="289"/>
        <end position="433"/>
    </location>
</feature>
<dbReference type="SUPFAM" id="SSF52540">
    <property type="entry name" value="P-loop containing nucleoside triphosphate hydrolases"/>
    <property type="match status" value="1"/>
</dbReference>
<dbReference type="InterPro" id="IPR052380">
    <property type="entry name" value="Viral_DNA_packaging_terminase"/>
</dbReference>
<dbReference type="Gene3D" id="3.40.50.300">
    <property type="entry name" value="P-loop containing nucleotide triphosphate hydrolases"/>
    <property type="match status" value="1"/>
</dbReference>
<keyword evidence="1" id="KW-1188">Viral release from host cell</keyword>
<dbReference type="PANTHER" id="PTHR39184">
    <property type="match status" value="1"/>
</dbReference>
<name>A0A6J5R7S3_9CAUD</name>
<protein>
    <submittedName>
        <fullName evidence="8">Terminase RNaseH-like domain containing protein</fullName>
    </submittedName>
</protein>
<evidence type="ECO:0000256" key="1">
    <source>
        <dbReference type="ARBA" id="ARBA00022612"/>
    </source>
</evidence>
<evidence type="ECO:0000313" key="10">
    <source>
        <dbReference type="EMBL" id="CAB5230678.1"/>
    </source>
</evidence>
<dbReference type="Pfam" id="PF03237">
    <property type="entry name" value="Terminase_6N"/>
    <property type="match status" value="1"/>
</dbReference>
<evidence type="ECO:0000313" key="9">
    <source>
        <dbReference type="EMBL" id="CAB4215947.1"/>
    </source>
</evidence>
<dbReference type="InterPro" id="IPR035421">
    <property type="entry name" value="Terminase_6C"/>
</dbReference>
<evidence type="ECO:0000313" key="6">
    <source>
        <dbReference type="EMBL" id="CAB4175071.1"/>
    </source>
</evidence>
<dbReference type="Gene3D" id="3.30.420.280">
    <property type="match status" value="1"/>
</dbReference>
<sequence>MLTISRSDIEFEGITEFPATKRFIKLPIINYLKLLPAVDPETYVTTTAWDQVNRAQVALINAVNNPKYRFVCAALARRLGKTYIANVIGQLVMLVPGCNILIISPNYTLSSISFELQRRLIRSFDLEVEKDNIKDKILELTNGSTIRMGSLSTVDSCVGRSYDLIIFDEAALGDGESAFNVALRPTLDRPGSKAIFISTPRGKNNWFSRFYDRGFSDKFPEWASLTADYTENHRMSESDVREAQSVMTKAEFEQEYMASFSTFEGQIYALDETLKYDYVARDGDEVIAGLDPGYKDPTAFVVIVYSPTDDTYHIVDEYQAAEATTIMHVERIQELIDKWKIETIFIDSAAAQFAGDLAYTYDIATIKAKKSVLDGIASVQTLAEQGRIKVAPHCENVLYMFDQYRWDTKANLAKERPEHGMASHCADALRYAIYTYTIGG</sequence>
<keyword evidence="4" id="KW-0231">Viral genome packaging</keyword>